<dbReference type="InterPro" id="IPR049674">
    <property type="entry name" value="Ion_transpt_RnfA_Methano"/>
</dbReference>
<evidence type="ECO:0000256" key="5">
    <source>
        <dbReference type="ARBA" id="ARBA00022982"/>
    </source>
</evidence>
<dbReference type="STRING" id="644295.Metev_1964"/>
<dbReference type="AlphaFoldDB" id="D7EAC3"/>
<feature type="transmembrane region" description="Helical" evidence="8">
    <location>
        <begin position="45"/>
        <end position="66"/>
    </location>
</feature>
<keyword evidence="7 8" id="KW-0472">Membrane</keyword>
<evidence type="ECO:0000256" key="1">
    <source>
        <dbReference type="ARBA" id="ARBA00004127"/>
    </source>
</evidence>
<dbReference type="Pfam" id="PF02508">
    <property type="entry name" value="Rnf-Nqr"/>
    <property type="match status" value="1"/>
</dbReference>
<dbReference type="PANTHER" id="PTHR30335">
    <property type="entry name" value="INTEGRAL MEMBRANE PROTEIN OF SOXR-REDUCING COMPLEX"/>
    <property type="match status" value="1"/>
</dbReference>
<evidence type="ECO:0000256" key="7">
    <source>
        <dbReference type="ARBA" id="ARBA00023136"/>
    </source>
</evidence>
<keyword evidence="2" id="KW-0813">Transport</keyword>
<dbReference type="NCBIfam" id="TIGR01943">
    <property type="entry name" value="rnfA"/>
    <property type="match status" value="1"/>
</dbReference>
<dbReference type="PANTHER" id="PTHR30335:SF0">
    <property type="entry name" value="ION-TRANSLOCATING OXIDOREDUCTASE COMPLEX SUBUNIT A"/>
    <property type="match status" value="1"/>
</dbReference>
<dbReference type="HOGENOM" id="CLU_095255_1_0_2"/>
<dbReference type="InterPro" id="IPR003667">
    <property type="entry name" value="NqrDE/RnfAE"/>
</dbReference>
<dbReference type="GO" id="GO:0012505">
    <property type="term" value="C:endomembrane system"/>
    <property type="evidence" value="ECO:0007669"/>
    <property type="project" value="UniProtKB-SubCell"/>
</dbReference>
<sequence>MAEDSILSVLMQGVFVQNLILIQFLGLCPFIGVTKDTKSSAGMSLAVIFVVTMASVATYFIYTFLLDPMGLQFLRIISFIVVIASLVQLVEFVLRKMSPAVYRSLGIYLPLITTNCAVLGSVLLNIRAGYDFAQSVTFGLAAGIGFTIVLLIMAGLRERSSLVHVHSSVKGVPHAFFFATLLSMAFVNYFEVIPLGG</sequence>
<evidence type="ECO:0000256" key="6">
    <source>
        <dbReference type="ARBA" id="ARBA00022989"/>
    </source>
</evidence>
<dbReference type="Proteomes" id="UP000000391">
    <property type="component" value="Chromosome"/>
</dbReference>
<dbReference type="PIRSF" id="PIRSF006102">
    <property type="entry name" value="NQR_DE"/>
    <property type="match status" value="1"/>
</dbReference>
<dbReference type="GO" id="GO:0022900">
    <property type="term" value="P:electron transport chain"/>
    <property type="evidence" value="ECO:0007669"/>
    <property type="project" value="InterPro"/>
</dbReference>
<evidence type="ECO:0000256" key="2">
    <source>
        <dbReference type="ARBA" id="ARBA00022448"/>
    </source>
</evidence>
<evidence type="ECO:0000313" key="10">
    <source>
        <dbReference type="Proteomes" id="UP000000391"/>
    </source>
</evidence>
<keyword evidence="10" id="KW-1185">Reference proteome</keyword>
<comment type="subcellular location">
    <subcellularLocation>
        <location evidence="1">Endomembrane system</location>
        <topology evidence="1">Multi-pass membrane protein</topology>
    </subcellularLocation>
</comment>
<gene>
    <name evidence="9" type="ordered locus">Metev_1964</name>
</gene>
<dbReference type="GO" id="GO:0005886">
    <property type="term" value="C:plasma membrane"/>
    <property type="evidence" value="ECO:0007669"/>
    <property type="project" value="TreeGrafter"/>
</dbReference>
<keyword evidence="4" id="KW-1278">Translocase</keyword>
<evidence type="ECO:0000256" key="4">
    <source>
        <dbReference type="ARBA" id="ARBA00022967"/>
    </source>
</evidence>
<feature type="transmembrane region" description="Helical" evidence="8">
    <location>
        <begin position="132"/>
        <end position="154"/>
    </location>
</feature>
<organism evidence="9 10">
    <name type="scientific">Methanohalobium evestigatum (strain ATCC BAA-1072 / DSM 3721 / NBRC 107634 / OCM 161 / Z-7303)</name>
    <dbReference type="NCBI Taxonomy" id="644295"/>
    <lineage>
        <taxon>Archaea</taxon>
        <taxon>Methanobacteriati</taxon>
        <taxon>Methanobacteriota</taxon>
        <taxon>Stenosarchaea group</taxon>
        <taxon>Methanomicrobia</taxon>
        <taxon>Methanosarcinales</taxon>
        <taxon>Methanosarcinaceae</taxon>
        <taxon>Methanohalobium</taxon>
    </lineage>
</organism>
<keyword evidence="5" id="KW-0249">Electron transport</keyword>
<name>D7EAC3_METEZ</name>
<feature type="transmembrane region" description="Helical" evidence="8">
    <location>
        <begin position="6"/>
        <end position="33"/>
    </location>
</feature>
<accession>D7EAC3</accession>
<keyword evidence="3 8" id="KW-0812">Transmembrane</keyword>
<dbReference type="KEGG" id="mev:Metev_1964"/>
<dbReference type="EMBL" id="CP002069">
    <property type="protein sequence ID" value="ADI74794.1"/>
    <property type="molecule type" value="Genomic_DNA"/>
</dbReference>
<evidence type="ECO:0000256" key="3">
    <source>
        <dbReference type="ARBA" id="ARBA00022692"/>
    </source>
</evidence>
<keyword evidence="6 8" id="KW-1133">Transmembrane helix</keyword>
<dbReference type="NCBIfam" id="NF041835">
    <property type="entry name" value="rnfA_Methano"/>
    <property type="match status" value="1"/>
</dbReference>
<dbReference type="InterPro" id="IPR050133">
    <property type="entry name" value="NqrDE/RnfAE_oxidrdctase"/>
</dbReference>
<protein>
    <submittedName>
        <fullName evidence="9">Electron transport complex, RnfABCDGE type, A subunit</fullName>
    </submittedName>
</protein>
<reference evidence="9 10" key="1">
    <citation type="submission" date="2010-06" db="EMBL/GenBank/DDBJ databases">
        <title>Complete sequence chromosome of Methanohalobium evestigatum Z-7303.</title>
        <authorList>
            <consortium name="US DOE Joint Genome Institute"/>
            <person name="Lucas S."/>
            <person name="Copeland A."/>
            <person name="Lapidus A."/>
            <person name="Cheng J.-F."/>
            <person name="Bruce D."/>
            <person name="Goodwin L."/>
            <person name="Pitluck S."/>
            <person name="Saunders E."/>
            <person name="Detter J.C."/>
            <person name="Han C."/>
            <person name="Tapia R."/>
            <person name="Land M."/>
            <person name="Hauser L."/>
            <person name="Kyrpides N."/>
            <person name="Mikhailova N."/>
            <person name="Sieprawska-Lupa M."/>
            <person name="Whitman W.B."/>
            <person name="Anderson I."/>
            <person name="Woyke T."/>
        </authorList>
    </citation>
    <scope>NUCLEOTIDE SEQUENCE [LARGE SCALE GENOMIC DNA]</scope>
    <source>
        <strain evidence="10">ATCC BAA-1072 / DSM 3721 / NBRC 107634 / OCM 161 / Z-7303</strain>
    </source>
</reference>
<dbReference type="GeneID" id="9347623"/>
<dbReference type="InterPro" id="IPR011293">
    <property type="entry name" value="Ion_transpt_RnfA/RsxA"/>
</dbReference>
<feature type="transmembrane region" description="Helical" evidence="8">
    <location>
        <begin position="106"/>
        <end position="126"/>
    </location>
</feature>
<feature type="transmembrane region" description="Helical" evidence="8">
    <location>
        <begin position="175"/>
        <end position="195"/>
    </location>
</feature>
<evidence type="ECO:0000313" key="9">
    <source>
        <dbReference type="EMBL" id="ADI74794.1"/>
    </source>
</evidence>
<feature type="transmembrane region" description="Helical" evidence="8">
    <location>
        <begin position="72"/>
        <end position="94"/>
    </location>
</feature>
<dbReference type="RefSeq" id="WP_013195359.1">
    <property type="nucleotide sequence ID" value="NC_014253.1"/>
</dbReference>
<evidence type="ECO:0000256" key="8">
    <source>
        <dbReference type="SAM" id="Phobius"/>
    </source>
</evidence>
<proteinExistence type="predicted"/>